<evidence type="ECO:0000313" key="4">
    <source>
        <dbReference type="EMBL" id="KAK7056880.1"/>
    </source>
</evidence>
<sequence length="714" mass="80171">MVKAFASKRKKAAYTPADEGAGADYSDDDGSLFDKKRVRWDAGTDEQTEGCMQRESTESGDDESIVPEKICLTAWCQNRRIGAAYYDPVKCTIYTLPDTEESKHFDLMKMILEHANPDILLTSSRSDDDFIDLIRGHSEIICVWCGPYSDYLPLQVEASGGLFQIRPHKDFSSNKGRDRLLSLRLLSDLSVDESLRDPSPDMDASTSEPAPRNAYDFMRRRRAVQDPVVKRWNASIRLANSVSVESSPFCMASVGALLDHLLRERAMNDLEDEGIQGLEVRAIEALSLSEVMQINTDALFSLQIFENESHASVHSDKTKEGFSLAGVLNITNTALGRSLMRMWLLRPSLSLAVINARHDAVECFLRPENISTASTLKIHLKGMKNLPRMLGVLRTGKAKLAEWQGLFTLSSAMLRESLTELHEAGGVDVVRKLITALDIASFRDIGTRINEIIDWEESSEAQRVCVRPHIDEELDNRKHVYHGIDTVLSKVAEQISQTVPPDYATSLNVVYFPQLGFKTTFNPEAQMLTRALKEMETDAGIKSMDGWIFQFSSESHVYFKSQEMHDMDAHIGDLHSLIVDREIEIVQELLEEVLVYDDRISHACDVCAELDCLLAFADVSRMYEYRRPVMVEENVIDIVQGRHPLQEMVVDTFVPNDARVCGGSWHAPLDSDDNPKNGKWNNVVVCTGANACGKSVYLKQVCIAMIVFMAQIGW</sequence>
<evidence type="ECO:0000256" key="2">
    <source>
        <dbReference type="SAM" id="MobiDB-lite"/>
    </source>
</evidence>
<dbReference type="Proteomes" id="UP001383192">
    <property type="component" value="Unassembled WGS sequence"/>
</dbReference>
<dbReference type="AlphaFoldDB" id="A0AAW0E1L4"/>
<comment type="similarity">
    <text evidence="1">Belongs to the DNA mismatch repair MutS family.</text>
</comment>
<dbReference type="GO" id="GO:0005634">
    <property type="term" value="C:nucleus"/>
    <property type="evidence" value="ECO:0007669"/>
    <property type="project" value="TreeGrafter"/>
</dbReference>
<dbReference type="GO" id="GO:0030983">
    <property type="term" value="F:mismatched DNA binding"/>
    <property type="evidence" value="ECO:0007669"/>
    <property type="project" value="InterPro"/>
</dbReference>
<dbReference type="SMART" id="SM00533">
    <property type="entry name" value="MUTSd"/>
    <property type="match status" value="1"/>
</dbReference>
<dbReference type="PANTHER" id="PTHR11361:SF20">
    <property type="entry name" value="MUTS PROTEIN HOMOLOG 5"/>
    <property type="match status" value="1"/>
</dbReference>
<dbReference type="GO" id="GO:0006298">
    <property type="term" value="P:mismatch repair"/>
    <property type="evidence" value="ECO:0007669"/>
    <property type="project" value="InterPro"/>
</dbReference>
<gene>
    <name evidence="4" type="ORF">VNI00_002597</name>
</gene>
<dbReference type="InterPro" id="IPR027417">
    <property type="entry name" value="P-loop_NTPase"/>
</dbReference>
<feature type="domain" description="DNA mismatch repair protein MutS core" evidence="3">
    <location>
        <begin position="319"/>
        <end position="649"/>
    </location>
</feature>
<evidence type="ECO:0000256" key="1">
    <source>
        <dbReference type="ARBA" id="ARBA00006271"/>
    </source>
</evidence>
<feature type="compositionally biased region" description="Basic residues" evidence="2">
    <location>
        <begin position="1"/>
        <end position="12"/>
    </location>
</feature>
<dbReference type="PANTHER" id="PTHR11361">
    <property type="entry name" value="DNA MISMATCH REPAIR PROTEIN MUTS FAMILY MEMBER"/>
    <property type="match status" value="1"/>
</dbReference>
<organism evidence="4 5">
    <name type="scientific">Paramarasmius palmivorus</name>
    <dbReference type="NCBI Taxonomy" id="297713"/>
    <lineage>
        <taxon>Eukaryota</taxon>
        <taxon>Fungi</taxon>
        <taxon>Dikarya</taxon>
        <taxon>Basidiomycota</taxon>
        <taxon>Agaricomycotina</taxon>
        <taxon>Agaricomycetes</taxon>
        <taxon>Agaricomycetidae</taxon>
        <taxon>Agaricales</taxon>
        <taxon>Marasmiineae</taxon>
        <taxon>Marasmiaceae</taxon>
        <taxon>Paramarasmius</taxon>
    </lineage>
</organism>
<dbReference type="SUPFAM" id="SSF52540">
    <property type="entry name" value="P-loop containing nucleoside triphosphate hydrolases"/>
    <property type="match status" value="1"/>
</dbReference>
<dbReference type="GO" id="GO:0051026">
    <property type="term" value="P:chiasma assembly"/>
    <property type="evidence" value="ECO:0007669"/>
    <property type="project" value="TreeGrafter"/>
</dbReference>
<dbReference type="Gene3D" id="1.10.1420.10">
    <property type="match status" value="2"/>
</dbReference>
<reference evidence="4 5" key="1">
    <citation type="submission" date="2024-01" db="EMBL/GenBank/DDBJ databases">
        <title>A draft genome for a cacao thread blight-causing isolate of Paramarasmius palmivorus.</title>
        <authorList>
            <person name="Baruah I.K."/>
            <person name="Bukari Y."/>
            <person name="Amoako-Attah I."/>
            <person name="Meinhardt L.W."/>
            <person name="Bailey B.A."/>
            <person name="Cohen S.P."/>
        </authorList>
    </citation>
    <scope>NUCLEOTIDE SEQUENCE [LARGE SCALE GENOMIC DNA]</scope>
    <source>
        <strain evidence="4 5">GH-12</strain>
    </source>
</reference>
<dbReference type="InterPro" id="IPR045076">
    <property type="entry name" value="MutS"/>
</dbReference>
<dbReference type="InterPro" id="IPR036187">
    <property type="entry name" value="DNA_mismatch_repair_MutS_sf"/>
</dbReference>
<comment type="caution">
    <text evidence="4">The sequence shown here is derived from an EMBL/GenBank/DDBJ whole genome shotgun (WGS) entry which is preliminary data.</text>
</comment>
<dbReference type="SUPFAM" id="SSF48334">
    <property type="entry name" value="DNA repair protein MutS, domain III"/>
    <property type="match status" value="1"/>
</dbReference>
<dbReference type="Gene3D" id="3.40.50.300">
    <property type="entry name" value="P-loop containing nucleotide triphosphate hydrolases"/>
    <property type="match status" value="1"/>
</dbReference>
<feature type="compositionally biased region" description="Basic and acidic residues" evidence="2">
    <location>
        <begin position="32"/>
        <end position="42"/>
    </location>
</feature>
<dbReference type="GO" id="GO:0005524">
    <property type="term" value="F:ATP binding"/>
    <property type="evidence" value="ECO:0007669"/>
    <property type="project" value="InterPro"/>
</dbReference>
<evidence type="ECO:0000259" key="3">
    <source>
        <dbReference type="SMART" id="SM00533"/>
    </source>
</evidence>
<dbReference type="EMBL" id="JAYKXP010000006">
    <property type="protein sequence ID" value="KAK7056880.1"/>
    <property type="molecule type" value="Genomic_DNA"/>
</dbReference>
<keyword evidence="5" id="KW-1185">Reference proteome</keyword>
<dbReference type="Pfam" id="PF05192">
    <property type="entry name" value="MutS_III"/>
    <property type="match status" value="1"/>
</dbReference>
<protein>
    <recommendedName>
        <fullName evidence="3">DNA mismatch repair protein MutS core domain-containing protein</fullName>
    </recommendedName>
</protein>
<dbReference type="InterPro" id="IPR007696">
    <property type="entry name" value="DNA_mismatch_repair_MutS_core"/>
</dbReference>
<evidence type="ECO:0000313" key="5">
    <source>
        <dbReference type="Proteomes" id="UP001383192"/>
    </source>
</evidence>
<dbReference type="GO" id="GO:0140664">
    <property type="term" value="F:ATP-dependent DNA damage sensor activity"/>
    <property type="evidence" value="ECO:0007669"/>
    <property type="project" value="InterPro"/>
</dbReference>
<proteinExistence type="inferred from homology"/>
<name>A0AAW0E1L4_9AGAR</name>
<accession>A0AAW0E1L4</accession>
<feature type="region of interest" description="Disordered" evidence="2">
    <location>
        <begin position="1"/>
        <end position="63"/>
    </location>
</feature>